<keyword evidence="2" id="KW-1185">Reference proteome</keyword>
<accession>A0ABQ0N217</accession>
<evidence type="ECO:0008006" key="3">
    <source>
        <dbReference type="Google" id="ProtNLM"/>
    </source>
</evidence>
<dbReference type="Proteomes" id="UP000250714">
    <property type="component" value="Unassembled WGS sequence"/>
</dbReference>
<gene>
    <name evidence="1" type="ORF">LJCM1130_05810</name>
</gene>
<reference evidence="1 2" key="1">
    <citation type="journal article" date="2018" name="Int. J. Syst. Evol. Microbiol.">
        <title>Lactobacillus paragasseri sp. nov., a sister taxon of Lactobacillus gasseri, based on whole-genome sequence analyses.</title>
        <authorList>
            <person name="Tanizawa Y."/>
            <person name="Tada I."/>
            <person name="Kobayashi H."/>
            <person name="Endo A."/>
            <person name="Maeno S."/>
            <person name="Toyoda A."/>
            <person name="Arita M."/>
            <person name="Nakamura Y."/>
            <person name="Sakamoto M."/>
            <person name="Ohkuma M."/>
            <person name="Tohno M."/>
        </authorList>
    </citation>
    <scope>NUCLEOTIDE SEQUENCE [LARGE SCALE GENOMIC DNA]</scope>
    <source>
        <strain evidence="1 2">JCM 1130</strain>
    </source>
</reference>
<proteinExistence type="predicted"/>
<comment type="caution">
    <text evidence="1">The sequence shown here is derived from an EMBL/GenBank/DDBJ whole genome shotgun (WGS) entry which is preliminary data.</text>
</comment>
<evidence type="ECO:0000313" key="1">
    <source>
        <dbReference type="EMBL" id="GBA80999.1"/>
    </source>
</evidence>
<dbReference type="EMBL" id="BEXG01000001">
    <property type="protein sequence ID" value="GBA80999.1"/>
    <property type="molecule type" value="Genomic_DNA"/>
</dbReference>
<evidence type="ECO:0000313" key="2">
    <source>
        <dbReference type="Proteomes" id="UP000250714"/>
    </source>
</evidence>
<sequence length="52" mass="6085">MTVQDEKTYQREIAPFLEIKDNYPKILLTQDPGSYDDNGVKQINVIDWLLKS</sequence>
<protein>
    <recommendedName>
        <fullName evidence="3">ATPase</fullName>
    </recommendedName>
</protein>
<name>A0ABQ0N217_9LACO</name>
<organism evidence="1 2">
    <name type="scientific">Lactobacillus paragasseri</name>
    <dbReference type="NCBI Taxonomy" id="2107999"/>
    <lineage>
        <taxon>Bacteria</taxon>
        <taxon>Bacillati</taxon>
        <taxon>Bacillota</taxon>
        <taxon>Bacilli</taxon>
        <taxon>Lactobacillales</taxon>
        <taxon>Lactobacillaceae</taxon>
        <taxon>Lactobacillus</taxon>
    </lineage>
</organism>